<reference evidence="1" key="1">
    <citation type="journal article" date="2014" name="Int. J. Syst. Evol. Microbiol.">
        <title>Complete genome sequence of Corynebacterium casei LMG S-19264T (=DSM 44701T), isolated from a smear-ripened cheese.</title>
        <authorList>
            <consortium name="US DOE Joint Genome Institute (JGI-PGF)"/>
            <person name="Walter F."/>
            <person name="Albersmeier A."/>
            <person name="Kalinowski J."/>
            <person name="Ruckert C."/>
        </authorList>
    </citation>
    <scope>NUCLEOTIDE SEQUENCE</scope>
    <source>
        <strain evidence="1">JCM 4988</strain>
    </source>
</reference>
<dbReference type="Proteomes" id="UP000630936">
    <property type="component" value="Unassembled WGS sequence"/>
</dbReference>
<sequence length="441" mass="47426">MTSPEPNERLAALFIESGWTMRQLCQEVNRLGTERGTTTQYQRPSVSQWLKGHMPKASVRPLIIEALSRRLRRPITEADAGFPSTPPSSTSPGTIDGLINLGSVDAVPGRRGVIGAALFSVALTVPGWPDVVGRMEAASAASHRRIGMPDVTMVSDMTDRLGALYDDFGGRHARPMAAAFLINTVAPYLRADGPENVRKSMMSAASFLSYLTGWMAVDESLHGLAQRYYVKGLELAGASGDHLAYCHVLRGMSVQAADLGHGPTAVRLAEAASAASPTTGPRMRAFMGGQMAHSYAVAGDRTAALHSLRETERSLDVAESGTGSFGGFNYATLAYSTSQVRYAAGDVKGSVESLHAHFRLRDSTDTHVSRMRFSAMLAERQLQLGHLDAACATWSGVLDEHPTIHSGRVDRAIFGIRALLRPHLANAGAREIYERSRLALA</sequence>
<dbReference type="EMBL" id="BMWG01000013">
    <property type="protein sequence ID" value="GGZ41902.1"/>
    <property type="molecule type" value="Genomic_DNA"/>
</dbReference>
<accession>A0A918QEB4</accession>
<proteinExistence type="predicted"/>
<dbReference type="AlphaFoldDB" id="A0A918QEB4"/>
<name>A0A918QEB4_9ACTN</name>
<protein>
    <submittedName>
        <fullName evidence="1">Tat pathway signal protein</fullName>
    </submittedName>
</protein>
<gene>
    <name evidence="1" type="ORF">GCM10010387_40180</name>
</gene>
<keyword evidence="2" id="KW-1185">Reference proteome</keyword>
<reference evidence="1" key="2">
    <citation type="submission" date="2020-09" db="EMBL/GenBank/DDBJ databases">
        <authorList>
            <person name="Sun Q."/>
            <person name="Ohkuma M."/>
        </authorList>
    </citation>
    <scope>NUCLEOTIDE SEQUENCE</scope>
    <source>
        <strain evidence="1">JCM 4988</strain>
    </source>
</reference>
<organism evidence="1 2">
    <name type="scientific">Streptomyces inusitatus</name>
    <dbReference type="NCBI Taxonomy" id="68221"/>
    <lineage>
        <taxon>Bacteria</taxon>
        <taxon>Bacillati</taxon>
        <taxon>Actinomycetota</taxon>
        <taxon>Actinomycetes</taxon>
        <taxon>Kitasatosporales</taxon>
        <taxon>Streptomycetaceae</taxon>
        <taxon>Streptomyces</taxon>
    </lineage>
</organism>
<evidence type="ECO:0000313" key="2">
    <source>
        <dbReference type="Proteomes" id="UP000630936"/>
    </source>
</evidence>
<dbReference type="RefSeq" id="WP_190124671.1">
    <property type="nucleotide sequence ID" value="NZ_BMWG01000013.1"/>
</dbReference>
<evidence type="ECO:0000313" key="1">
    <source>
        <dbReference type="EMBL" id="GGZ41902.1"/>
    </source>
</evidence>
<comment type="caution">
    <text evidence="1">The sequence shown here is derived from an EMBL/GenBank/DDBJ whole genome shotgun (WGS) entry which is preliminary data.</text>
</comment>